<dbReference type="Gene3D" id="1.20.1260.10">
    <property type="match status" value="1"/>
</dbReference>
<sequence length="214" mass="23016">MTPKDTLEIAPDAGPARTNRQNAEHGFKASERLMDSLQRVLVDLIELHLQGKQAHWNVVGTNFRDTHLLLDEIVEAGRLASDQIAERMRALHAIPDGRSDVVAATTSLPEFPQGEISTTDVVDLVTTAIESTVATMRDVHDGVDEEDPTSADVLHAIIEQLEQFAWFMSAENRTPRASAKSSGSGSGSKAAASTKDDKSAVSAKSKSSGGKKKK</sequence>
<dbReference type="InterPro" id="IPR002177">
    <property type="entry name" value="DPS_DNA-bd"/>
</dbReference>
<dbReference type="PANTHER" id="PTHR42932:SF2">
    <property type="entry name" value="DNA PROTECTION DURING STARVATION PROTEIN 1"/>
    <property type="match status" value="1"/>
</dbReference>
<keyword evidence="5" id="KW-0238">DNA-binding</keyword>
<evidence type="ECO:0000313" key="6">
    <source>
        <dbReference type="Proteomes" id="UP000199183"/>
    </source>
</evidence>
<feature type="region of interest" description="Disordered" evidence="3">
    <location>
        <begin position="1"/>
        <end position="22"/>
    </location>
</feature>
<dbReference type="Proteomes" id="UP000199183">
    <property type="component" value="Unassembled WGS sequence"/>
</dbReference>
<dbReference type="InterPro" id="IPR012347">
    <property type="entry name" value="Ferritin-like"/>
</dbReference>
<proteinExistence type="inferred from homology"/>
<protein>
    <submittedName>
        <fullName evidence="5">Starvation-inducible DNA-binding protein</fullName>
    </submittedName>
</protein>
<accession>A0A1H4L3W5</accession>
<comment type="similarity">
    <text evidence="1 2">Belongs to the Dps family.</text>
</comment>
<dbReference type="InterPro" id="IPR008331">
    <property type="entry name" value="Ferritin_DPS_dom"/>
</dbReference>
<dbReference type="InterPro" id="IPR009078">
    <property type="entry name" value="Ferritin-like_SF"/>
</dbReference>
<feature type="domain" description="Ferritin/DPS" evidence="4">
    <location>
        <begin position="35"/>
        <end position="170"/>
    </location>
</feature>
<dbReference type="GO" id="GO:0008199">
    <property type="term" value="F:ferric iron binding"/>
    <property type="evidence" value="ECO:0007669"/>
    <property type="project" value="InterPro"/>
</dbReference>
<evidence type="ECO:0000259" key="4">
    <source>
        <dbReference type="Pfam" id="PF00210"/>
    </source>
</evidence>
<dbReference type="CDD" id="cd01043">
    <property type="entry name" value="DPS"/>
    <property type="match status" value="1"/>
</dbReference>
<feature type="compositionally biased region" description="Low complexity" evidence="3">
    <location>
        <begin position="177"/>
        <end position="193"/>
    </location>
</feature>
<dbReference type="STRING" id="640635.SAMN04489806_1416"/>
<dbReference type="Pfam" id="PF00210">
    <property type="entry name" value="Ferritin"/>
    <property type="match status" value="1"/>
</dbReference>
<evidence type="ECO:0000256" key="2">
    <source>
        <dbReference type="RuleBase" id="RU003875"/>
    </source>
</evidence>
<organism evidence="5 6">
    <name type="scientific">Paramicrobacterium humi</name>
    <dbReference type="NCBI Taxonomy" id="640635"/>
    <lineage>
        <taxon>Bacteria</taxon>
        <taxon>Bacillati</taxon>
        <taxon>Actinomycetota</taxon>
        <taxon>Actinomycetes</taxon>
        <taxon>Micrococcales</taxon>
        <taxon>Microbacteriaceae</taxon>
        <taxon>Paramicrobacterium</taxon>
    </lineage>
</organism>
<dbReference type="GO" id="GO:0003677">
    <property type="term" value="F:DNA binding"/>
    <property type="evidence" value="ECO:0007669"/>
    <property type="project" value="UniProtKB-KW"/>
</dbReference>
<reference evidence="5 6" key="1">
    <citation type="submission" date="2016-10" db="EMBL/GenBank/DDBJ databases">
        <authorList>
            <person name="de Groot N.N."/>
        </authorList>
    </citation>
    <scope>NUCLEOTIDE SEQUENCE [LARGE SCALE GENOMIC DNA]</scope>
    <source>
        <strain evidence="5 6">DSM 21799</strain>
    </source>
</reference>
<keyword evidence="6" id="KW-1185">Reference proteome</keyword>
<evidence type="ECO:0000256" key="1">
    <source>
        <dbReference type="ARBA" id="ARBA00009497"/>
    </source>
</evidence>
<evidence type="ECO:0000313" key="5">
    <source>
        <dbReference type="EMBL" id="SEB65459.1"/>
    </source>
</evidence>
<feature type="region of interest" description="Disordered" evidence="3">
    <location>
        <begin position="172"/>
        <end position="214"/>
    </location>
</feature>
<evidence type="ECO:0000256" key="3">
    <source>
        <dbReference type="SAM" id="MobiDB-lite"/>
    </source>
</evidence>
<name>A0A1H4L3W5_9MICO</name>
<dbReference type="OrthoDB" id="9797687at2"/>
<dbReference type="EMBL" id="FNRY01000001">
    <property type="protein sequence ID" value="SEB65459.1"/>
    <property type="molecule type" value="Genomic_DNA"/>
</dbReference>
<dbReference type="AlphaFoldDB" id="A0A1H4L3W5"/>
<dbReference type="SUPFAM" id="SSF47240">
    <property type="entry name" value="Ferritin-like"/>
    <property type="match status" value="1"/>
</dbReference>
<dbReference type="PANTHER" id="PTHR42932">
    <property type="entry name" value="GENERAL STRESS PROTEIN 20U"/>
    <property type="match status" value="1"/>
</dbReference>
<gene>
    <name evidence="5" type="ORF">SAMN04489806_1416</name>
</gene>
<dbReference type="PRINTS" id="PR01346">
    <property type="entry name" value="HELNAPAPROT"/>
</dbReference>